<dbReference type="Pfam" id="PF19654">
    <property type="entry name" value="DUF6157"/>
    <property type="match status" value="1"/>
</dbReference>
<proteinExistence type="predicted"/>
<accession>A0ABY4WCT5</accession>
<evidence type="ECO:0000313" key="1">
    <source>
        <dbReference type="EMBL" id="USG63737.1"/>
    </source>
</evidence>
<keyword evidence="2" id="KW-1185">Reference proteome</keyword>
<sequence length="142" mass="16306">MEWNYYNTFITIAPDCPTIMGIIPPDKKTGKTKHSIEYELVSQAPYHYTQEELLYEVYIRHKNISQEELAERGDEIRADFFSKPKACMRASALPKKFGWGIHFNEEGKMALIPVDSPEYQRFIDGACGPVKLVPAMRSKKSS</sequence>
<gene>
    <name evidence="1" type="ORF">NDK47_16320</name>
</gene>
<reference evidence="1" key="1">
    <citation type="submission" date="2022-06" db="EMBL/GenBank/DDBJ databases">
        <title>Genome sequencing of Brevibacillus sp. BB3-R1.</title>
        <authorList>
            <person name="Heo J."/>
            <person name="Lee D."/>
            <person name="Won M."/>
            <person name="Han B.-H."/>
            <person name="Hong S.-B."/>
            <person name="Kwon S.-W."/>
        </authorList>
    </citation>
    <scope>NUCLEOTIDE SEQUENCE</scope>
    <source>
        <strain evidence="1">BB3-R1</strain>
    </source>
</reference>
<dbReference type="RefSeq" id="WP_251870816.1">
    <property type="nucleotide sequence ID" value="NZ_CP098755.1"/>
</dbReference>
<evidence type="ECO:0000313" key="2">
    <source>
        <dbReference type="Proteomes" id="UP001056500"/>
    </source>
</evidence>
<dbReference type="InterPro" id="IPR046155">
    <property type="entry name" value="DUF6157"/>
</dbReference>
<name>A0ABY4WCT5_9BACL</name>
<dbReference type="EMBL" id="CP098755">
    <property type="protein sequence ID" value="USG63737.1"/>
    <property type="molecule type" value="Genomic_DNA"/>
</dbReference>
<dbReference type="Proteomes" id="UP001056500">
    <property type="component" value="Chromosome"/>
</dbReference>
<organism evidence="1 2">
    <name type="scientific">Brevibacillus ruminantium</name>
    <dbReference type="NCBI Taxonomy" id="2950604"/>
    <lineage>
        <taxon>Bacteria</taxon>
        <taxon>Bacillati</taxon>
        <taxon>Bacillota</taxon>
        <taxon>Bacilli</taxon>
        <taxon>Bacillales</taxon>
        <taxon>Paenibacillaceae</taxon>
        <taxon>Brevibacillus</taxon>
    </lineage>
</organism>
<protein>
    <submittedName>
        <fullName evidence="1">DUF6157 family protein</fullName>
    </submittedName>
</protein>